<accession>A0A5C3NNR0</accession>
<protein>
    <submittedName>
        <fullName evidence="2">Uncharacterized protein</fullName>
    </submittedName>
</protein>
<feature type="compositionally biased region" description="Basic and acidic residues" evidence="1">
    <location>
        <begin position="26"/>
        <end position="48"/>
    </location>
</feature>
<keyword evidence="3" id="KW-1185">Reference proteome</keyword>
<evidence type="ECO:0000313" key="2">
    <source>
        <dbReference type="EMBL" id="TFK77928.1"/>
    </source>
</evidence>
<name>A0A5C3NNR0_9APHY</name>
<organism evidence="2 3">
    <name type="scientific">Polyporus arcularius HHB13444</name>
    <dbReference type="NCBI Taxonomy" id="1314778"/>
    <lineage>
        <taxon>Eukaryota</taxon>
        <taxon>Fungi</taxon>
        <taxon>Dikarya</taxon>
        <taxon>Basidiomycota</taxon>
        <taxon>Agaricomycotina</taxon>
        <taxon>Agaricomycetes</taxon>
        <taxon>Polyporales</taxon>
        <taxon>Polyporaceae</taxon>
        <taxon>Polyporus</taxon>
    </lineage>
</organism>
<evidence type="ECO:0000313" key="3">
    <source>
        <dbReference type="Proteomes" id="UP000308197"/>
    </source>
</evidence>
<sequence>MASHIDLSQLRNVFESVGAQAGGPYIDHHDERSYKDERSEEKWQRAYPKDCGYGPPPGNSHPFTPQSLPVTIHT</sequence>
<reference evidence="2 3" key="1">
    <citation type="journal article" date="2019" name="Nat. Ecol. Evol.">
        <title>Megaphylogeny resolves global patterns of mushroom evolution.</title>
        <authorList>
            <person name="Varga T."/>
            <person name="Krizsan K."/>
            <person name="Foldi C."/>
            <person name="Dima B."/>
            <person name="Sanchez-Garcia M."/>
            <person name="Sanchez-Ramirez S."/>
            <person name="Szollosi G.J."/>
            <person name="Szarkandi J.G."/>
            <person name="Papp V."/>
            <person name="Albert L."/>
            <person name="Andreopoulos W."/>
            <person name="Angelini C."/>
            <person name="Antonin V."/>
            <person name="Barry K.W."/>
            <person name="Bougher N.L."/>
            <person name="Buchanan P."/>
            <person name="Buyck B."/>
            <person name="Bense V."/>
            <person name="Catcheside P."/>
            <person name="Chovatia M."/>
            <person name="Cooper J."/>
            <person name="Damon W."/>
            <person name="Desjardin D."/>
            <person name="Finy P."/>
            <person name="Geml J."/>
            <person name="Haridas S."/>
            <person name="Hughes K."/>
            <person name="Justo A."/>
            <person name="Karasinski D."/>
            <person name="Kautmanova I."/>
            <person name="Kiss B."/>
            <person name="Kocsube S."/>
            <person name="Kotiranta H."/>
            <person name="LaButti K.M."/>
            <person name="Lechner B.E."/>
            <person name="Liimatainen K."/>
            <person name="Lipzen A."/>
            <person name="Lukacs Z."/>
            <person name="Mihaltcheva S."/>
            <person name="Morgado L.N."/>
            <person name="Niskanen T."/>
            <person name="Noordeloos M.E."/>
            <person name="Ohm R.A."/>
            <person name="Ortiz-Santana B."/>
            <person name="Ovrebo C."/>
            <person name="Racz N."/>
            <person name="Riley R."/>
            <person name="Savchenko A."/>
            <person name="Shiryaev A."/>
            <person name="Soop K."/>
            <person name="Spirin V."/>
            <person name="Szebenyi C."/>
            <person name="Tomsovsky M."/>
            <person name="Tulloss R.E."/>
            <person name="Uehling J."/>
            <person name="Grigoriev I.V."/>
            <person name="Vagvolgyi C."/>
            <person name="Papp T."/>
            <person name="Martin F.M."/>
            <person name="Miettinen O."/>
            <person name="Hibbett D.S."/>
            <person name="Nagy L.G."/>
        </authorList>
    </citation>
    <scope>NUCLEOTIDE SEQUENCE [LARGE SCALE GENOMIC DNA]</scope>
    <source>
        <strain evidence="2 3">HHB13444</strain>
    </source>
</reference>
<proteinExistence type="predicted"/>
<evidence type="ECO:0000256" key="1">
    <source>
        <dbReference type="SAM" id="MobiDB-lite"/>
    </source>
</evidence>
<dbReference type="Proteomes" id="UP000308197">
    <property type="component" value="Unassembled WGS sequence"/>
</dbReference>
<dbReference type="AlphaFoldDB" id="A0A5C3NNR0"/>
<feature type="region of interest" description="Disordered" evidence="1">
    <location>
        <begin position="19"/>
        <end position="74"/>
    </location>
</feature>
<dbReference type="EMBL" id="ML212990">
    <property type="protein sequence ID" value="TFK77928.1"/>
    <property type="molecule type" value="Genomic_DNA"/>
</dbReference>
<feature type="compositionally biased region" description="Polar residues" evidence="1">
    <location>
        <begin position="61"/>
        <end position="74"/>
    </location>
</feature>
<gene>
    <name evidence="2" type="ORF">K466DRAFT_607525</name>
</gene>
<dbReference type="InParanoid" id="A0A5C3NNR0"/>